<dbReference type="CDD" id="cd12870">
    <property type="entry name" value="MqsA"/>
    <property type="match status" value="1"/>
</dbReference>
<gene>
    <name evidence="1" type="ORF">ACJDU8_01650</name>
</gene>
<sequence length="76" mass="8553">MNCILCKSNMIDGKVNHIVDLDGHIIIIKGVPANICRQCGEYFIENNIALKLEKIVEEAMKNKAEIFVVNYSEMVA</sequence>
<comment type="caution">
    <text evidence="1">The sequence shown here is derived from an EMBL/GenBank/DDBJ whole genome shotgun (WGS) entry which is preliminary data.</text>
</comment>
<name>A0ABW8SGD7_9CLOT</name>
<proteinExistence type="predicted"/>
<dbReference type="NCBIfam" id="TIGR03831">
    <property type="entry name" value="YgiT_finger"/>
    <property type="match status" value="1"/>
</dbReference>
<evidence type="ECO:0000313" key="1">
    <source>
        <dbReference type="EMBL" id="MFL0194286.1"/>
    </source>
</evidence>
<dbReference type="Proteomes" id="UP001623660">
    <property type="component" value="Unassembled WGS sequence"/>
</dbReference>
<evidence type="ECO:0000313" key="2">
    <source>
        <dbReference type="Proteomes" id="UP001623660"/>
    </source>
</evidence>
<keyword evidence="2" id="KW-1185">Reference proteome</keyword>
<protein>
    <submittedName>
        <fullName evidence="1">Type II toxin-antitoxin system MqsA family antitoxin</fullName>
    </submittedName>
</protein>
<dbReference type="RefSeq" id="WP_406790408.1">
    <property type="nucleotide sequence ID" value="NZ_JBJHZX010000002.1"/>
</dbReference>
<dbReference type="EMBL" id="JBJHZX010000002">
    <property type="protein sequence ID" value="MFL0194286.1"/>
    <property type="molecule type" value="Genomic_DNA"/>
</dbReference>
<dbReference type="InterPro" id="IPR022453">
    <property type="entry name" value="Znf_MqsA-type"/>
</dbReference>
<dbReference type="Gene3D" id="3.10.20.860">
    <property type="match status" value="1"/>
</dbReference>
<organism evidence="1 2">
    <name type="scientific">Candidatus Clostridium eludens</name>
    <dbReference type="NCBI Taxonomy" id="3381663"/>
    <lineage>
        <taxon>Bacteria</taxon>
        <taxon>Bacillati</taxon>
        <taxon>Bacillota</taxon>
        <taxon>Clostridia</taxon>
        <taxon>Eubacteriales</taxon>
        <taxon>Clostridiaceae</taxon>
        <taxon>Clostridium</taxon>
    </lineage>
</organism>
<accession>A0ABW8SGD7</accession>
<reference evidence="1 2" key="1">
    <citation type="submission" date="2024-11" db="EMBL/GenBank/DDBJ databases">
        <authorList>
            <person name="Heng Y.C."/>
            <person name="Lim A.C.H."/>
            <person name="Lee J.K.Y."/>
            <person name="Kittelmann S."/>
        </authorList>
    </citation>
    <scope>NUCLEOTIDE SEQUENCE [LARGE SCALE GENOMIC DNA]</scope>
    <source>
        <strain evidence="1 2">WILCCON 0269</strain>
    </source>
</reference>